<dbReference type="GO" id="GO:0009254">
    <property type="term" value="P:peptidoglycan turnover"/>
    <property type="evidence" value="ECO:0007669"/>
    <property type="project" value="InterPro"/>
</dbReference>
<proteinExistence type="predicted"/>
<dbReference type="PANTHER" id="PTHR30605">
    <property type="entry name" value="ANHYDRO-N-ACETYLMURAMIC ACID KINASE"/>
    <property type="match status" value="1"/>
</dbReference>
<dbReference type="PANTHER" id="PTHR30605:SF0">
    <property type="entry name" value="ANHYDRO-N-ACETYLMURAMIC ACID KINASE"/>
    <property type="match status" value="1"/>
</dbReference>
<reference evidence="1 2" key="1">
    <citation type="journal article" date="2018" name="Nat. Biotechnol.">
        <title>A standardized bacterial taxonomy based on genome phylogeny substantially revises the tree of life.</title>
        <authorList>
            <person name="Parks D.H."/>
            <person name="Chuvochina M."/>
            <person name="Waite D.W."/>
            <person name="Rinke C."/>
            <person name="Skarshewski A."/>
            <person name="Chaumeil P.A."/>
            <person name="Hugenholtz P."/>
        </authorList>
    </citation>
    <scope>NUCLEOTIDE SEQUENCE [LARGE SCALE GENOMIC DNA]</scope>
    <source>
        <strain evidence="1">UBA9049</strain>
    </source>
</reference>
<dbReference type="Proteomes" id="UP000261325">
    <property type="component" value="Unassembled WGS sequence"/>
</dbReference>
<comment type="caution">
    <text evidence="1">The sequence shown here is derived from an EMBL/GenBank/DDBJ whole genome shotgun (WGS) entry which is preliminary data.</text>
</comment>
<protein>
    <submittedName>
        <fullName evidence="1">Anhydro-N-acetylmuramic acid kinase</fullName>
    </submittedName>
</protein>
<dbReference type="EMBL" id="DLYI01000317">
    <property type="protein sequence ID" value="HAC30781.1"/>
    <property type="molecule type" value="Genomic_DNA"/>
</dbReference>
<accession>A0A3B8WKQ9</accession>
<evidence type="ECO:0000313" key="2">
    <source>
        <dbReference type="Proteomes" id="UP000261325"/>
    </source>
</evidence>
<gene>
    <name evidence="1" type="ORF">DCF82_23690</name>
</gene>
<dbReference type="GO" id="GO:0006040">
    <property type="term" value="P:amino sugar metabolic process"/>
    <property type="evidence" value="ECO:0007669"/>
    <property type="project" value="InterPro"/>
</dbReference>
<keyword evidence="1" id="KW-0418">Kinase</keyword>
<dbReference type="GO" id="GO:0016301">
    <property type="term" value="F:kinase activity"/>
    <property type="evidence" value="ECO:0007669"/>
    <property type="project" value="UniProtKB-KW"/>
</dbReference>
<name>A0A3B8WKQ9_MARNT</name>
<sequence>DTNSLAVHETVSLPYADALRQRLLLATRNQADPDELGELDTLVGQHFAEAGAQLIKQSGINPKQIRAAGSHGQTIR</sequence>
<evidence type="ECO:0000313" key="1">
    <source>
        <dbReference type="EMBL" id="HAC30781.1"/>
    </source>
</evidence>
<dbReference type="InterPro" id="IPR005338">
    <property type="entry name" value="Anhydro_N_Ac-Mur_kinase"/>
</dbReference>
<feature type="non-terminal residue" evidence="1">
    <location>
        <position position="1"/>
    </location>
</feature>
<organism evidence="1 2">
    <name type="scientific">Marinobacter nauticus</name>
    <name type="common">Marinobacter hydrocarbonoclasticus</name>
    <name type="synonym">Marinobacter aquaeolei</name>
    <dbReference type="NCBI Taxonomy" id="2743"/>
    <lineage>
        <taxon>Bacteria</taxon>
        <taxon>Pseudomonadati</taxon>
        <taxon>Pseudomonadota</taxon>
        <taxon>Gammaproteobacteria</taxon>
        <taxon>Pseudomonadales</taxon>
        <taxon>Marinobacteraceae</taxon>
        <taxon>Marinobacter</taxon>
    </lineage>
</organism>
<dbReference type="GO" id="GO:0016773">
    <property type="term" value="F:phosphotransferase activity, alcohol group as acceptor"/>
    <property type="evidence" value="ECO:0007669"/>
    <property type="project" value="InterPro"/>
</dbReference>
<dbReference type="Gene3D" id="3.30.420.40">
    <property type="match status" value="1"/>
</dbReference>
<keyword evidence="1" id="KW-0808">Transferase</keyword>
<dbReference type="Pfam" id="PF03702">
    <property type="entry name" value="AnmK"/>
    <property type="match status" value="1"/>
</dbReference>
<dbReference type="AlphaFoldDB" id="A0A3B8WKQ9"/>
<feature type="non-terminal residue" evidence="1">
    <location>
        <position position="76"/>
    </location>
</feature>
<dbReference type="GO" id="GO:0005524">
    <property type="term" value="F:ATP binding"/>
    <property type="evidence" value="ECO:0007669"/>
    <property type="project" value="InterPro"/>
</dbReference>